<protein>
    <recommendedName>
        <fullName evidence="3">Fungal lipase-like domain-containing protein</fullName>
    </recommendedName>
</protein>
<sequence>MNIERLSSEMITDQNYKVMSQYSYDEVEVGQEFTDIPGWEVLDQKHNVSGMDAVTFYNPETKQAVIAFRGTEGDAIPARSVPDFRTDALHIGFPEIGATIERAIDWKPKFWKDFSRGVEDGSGITKLNDWVGDVKKTVDKNVGSFNQLYEAESYVKSMTDQHKDLQFSLTGHSLGGANAQYAAVYTGLNAVTFSAPTVVASLTPEMRRKAEEGVFDGQVTNFIHPGDGIASGFFGGYERHVGATFLIDSNYADGNENYGINVWAKVVDTFFEDGPKYHDMKHYSFDQDGYIDNSLYDEVTGERVNFSPRKPSEHNILDHAREAWDTLTKGFKSVANVVGGYSAGTIELTPEELQETADKWRRQAQDMSRTFERIQRNFFEYTESSHSQRLVPIVWDLQMSIKQLDEWHLEHTSELVDYINQKAEDFIQADSGAQ</sequence>
<dbReference type="RefSeq" id="WP_211084907.1">
    <property type="nucleotide sequence ID" value="NZ_CBCSLC010000023.1"/>
</dbReference>
<comment type="caution">
    <text evidence="1">The sequence shown here is derived from an EMBL/GenBank/DDBJ whole genome shotgun (WGS) entry which is preliminary data.</text>
</comment>
<dbReference type="CDD" id="cd00741">
    <property type="entry name" value="Lipase"/>
    <property type="match status" value="1"/>
</dbReference>
<dbReference type="Proteomes" id="UP000810207">
    <property type="component" value="Unassembled WGS sequence"/>
</dbReference>
<dbReference type="Gene3D" id="3.40.50.1820">
    <property type="entry name" value="alpha/beta hydrolase"/>
    <property type="match status" value="1"/>
</dbReference>
<gene>
    <name evidence="1" type="ORF">J2Z28_005337</name>
</gene>
<accession>A0ABS4S283</accession>
<reference evidence="1 2" key="1">
    <citation type="submission" date="2021-03" db="EMBL/GenBank/DDBJ databases">
        <title>Genomic Encyclopedia of Type Strains, Phase IV (KMG-IV): sequencing the most valuable type-strain genomes for metagenomic binning, comparative biology and taxonomic classification.</title>
        <authorList>
            <person name="Goeker M."/>
        </authorList>
    </citation>
    <scope>NUCLEOTIDE SEQUENCE [LARGE SCALE GENOMIC DNA]</scope>
    <source>
        <strain evidence="1 2">DSM 21292</strain>
    </source>
</reference>
<keyword evidence="2" id="KW-1185">Reference proteome</keyword>
<dbReference type="InterPro" id="IPR029058">
    <property type="entry name" value="AB_hydrolase_fold"/>
</dbReference>
<dbReference type="EMBL" id="JAGIKV010000025">
    <property type="protein sequence ID" value="MBP2248654.1"/>
    <property type="molecule type" value="Genomic_DNA"/>
</dbReference>
<organism evidence="1 2">
    <name type="scientific">Paenibacillus xylanexedens</name>
    <dbReference type="NCBI Taxonomy" id="528191"/>
    <lineage>
        <taxon>Bacteria</taxon>
        <taxon>Bacillati</taxon>
        <taxon>Bacillota</taxon>
        <taxon>Bacilli</taxon>
        <taxon>Bacillales</taxon>
        <taxon>Paenibacillaceae</taxon>
        <taxon>Paenibacillus</taxon>
    </lineage>
</organism>
<dbReference type="Pfam" id="PF26363">
    <property type="entry name" value="Phospholipase-like"/>
    <property type="match status" value="1"/>
</dbReference>
<evidence type="ECO:0008006" key="3">
    <source>
        <dbReference type="Google" id="ProtNLM"/>
    </source>
</evidence>
<proteinExistence type="predicted"/>
<evidence type="ECO:0000313" key="2">
    <source>
        <dbReference type="Proteomes" id="UP000810207"/>
    </source>
</evidence>
<evidence type="ECO:0000313" key="1">
    <source>
        <dbReference type="EMBL" id="MBP2248654.1"/>
    </source>
</evidence>
<dbReference type="SUPFAM" id="SSF53474">
    <property type="entry name" value="alpha/beta-Hydrolases"/>
    <property type="match status" value="1"/>
</dbReference>
<name>A0ABS4S283_PAEXY</name>